<evidence type="ECO:0000313" key="2">
    <source>
        <dbReference type="Proteomes" id="UP000236723"/>
    </source>
</evidence>
<reference evidence="2" key="1">
    <citation type="submission" date="2016-10" db="EMBL/GenBank/DDBJ databases">
        <authorList>
            <person name="Varghese N."/>
            <person name="Submissions S."/>
        </authorList>
    </citation>
    <scope>NUCLEOTIDE SEQUENCE [LARGE SCALE GENOMIC DNA]</scope>
    <source>
        <strain evidence="2">DSM 43163</strain>
    </source>
</reference>
<dbReference type="EMBL" id="FNVO01000021">
    <property type="protein sequence ID" value="SEG87916.1"/>
    <property type="molecule type" value="Genomic_DNA"/>
</dbReference>
<organism evidence="1 2">
    <name type="scientific">Thermomonospora echinospora</name>
    <dbReference type="NCBI Taxonomy" id="1992"/>
    <lineage>
        <taxon>Bacteria</taxon>
        <taxon>Bacillati</taxon>
        <taxon>Actinomycetota</taxon>
        <taxon>Actinomycetes</taxon>
        <taxon>Streptosporangiales</taxon>
        <taxon>Thermomonosporaceae</taxon>
        <taxon>Thermomonospora</taxon>
    </lineage>
</organism>
<proteinExistence type="predicted"/>
<dbReference type="AlphaFoldDB" id="A0A1H6DT71"/>
<gene>
    <name evidence="1" type="ORF">SAMN04489712_12135</name>
</gene>
<dbReference type="Proteomes" id="UP000236723">
    <property type="component" value="Unassembled WGS sequence"/>
</dbReference>
<evidence type="ECO:0000313" key="1">
    <source>
        <dbReference type="EMBL" id="SEG87916.1"/>
    </source>
</evidence>
<name>A0A1H6DT71_9ACTN</name>
<sequence length="260" mass="27291">MRRPDVRVAGAVIALLVIAGAGAAYFLTRPAASVRLNLVADTQLAALELPGEPSGSCGTRVCRSILRVDRSDETRPVKVTAQGALPEGVRLAYWGCAEGPGAATCTVRPDRDTTICVTTTGPADVARKACGTRPGPPVSAASGKLTVLFNTEWDIKVFGNFEEPCTNGGVLGRKCQITMKPGKIYYLRSQPADPSPPGQPNPDYNYADYEGCDSGMGHGSAGICIVFGATTAKTVCLSTGDPAEQRLARECLAYRKAQTP</sequence>
<keyword evidence="2" id="KW-1185">Reference proteome</keyword>
<accession>A0A1H6DT71</accession>
<protein>
    <submittedName>
        <fullName evidence="1">Uncharacterized protein</fullName>
    </submittedName>
</protein>